<dbReference type="Proteomes" id="UP000825935">
    <property type="component" value="Chromosome 37"/>
</dbReference>
<dbReference type="GO" id="GO:0043531">
    <property type="term" value="F:ADP binding"/>
    <property type="evidence" value="ECO:0007669"/>
    <property type="project" value="TreeGrafter"/>
</dbReference>
<accession>A0A8T2Q9T1</accession>
<evidence type="ECO:0000313" key="1">
    <source>
        <dbReference type="EMBL" id="KAH7280283.1"/>
    </source>
</evidence>
<dbReference type="EMBL" id="CM035442">
    <property type="protein sequence ID" value="KAH7280283.1"/>
    <property type="molecule type" value="Genomic_DNA"/>
</dbReference>
<keyword evidence="2" id="KW-1185">Reference proteome</keyword>
<dbReference type="PANTHER" id="PTHR48082:SF2">
    <property type="entry name" value="ATP SYNTHASE SUBUNIT ALPHA, MITOCHONDRIAL"/>
    <property type="match status" value="1"/>
</dbReference>
<reference evidence="1" key="1">
    <citation type="submission" date="2021-08" db="EMBL/GenBank/DDBJ databases">
        <title>WGS assembly of Ceratopteris richardii.</title>
        <authorList>
            <person name="Marchant D.B."/>
            <person name="Chen G."/>
            <person name="Jenkins J."/>
            <person name="Shu S."/>
            <person name="Leebens-Mack J."/>
            <person name="Grimwood J."/>
            <person name="Schmutz J."/>
            <person name="Soltis P."/>
            <person name="Soltis D."/>
            <person name="Chen Z.-H."/>
        </authorList>
    </citation>
    <scope>NUCLEOTIDE SEQUENCE</scope>
    <source>
        <strain evidence="1">Whitten #5841</strain>
        <tissue evidence="1">Leaf</tissue>
    </source>
</reference>
<proteinExistence type="predicted"/>
<dbReference type="GO" id="GO:0045259">
    <property type="term" value="C:proton-transporting ATP synthase complex"/>
    <property type="evidence" value="ECO:0007669"/>
    <property type="project" value="InterPro"/>
</dbReference>
<name>A0A8T2Q9T1_CERRI</name>
<evidence type="ECO:0000313" key="2">
    <source>
        <dbReference type="Proteomes" id="UP000825935"/>
    </source>
</evidence>
<dbReference type="AlphaFoldDB" id="A0A8T2Q9T1"/>
<dbReference type="GO" id="GO:0046933">
    <property type="term" value="F:proton-transporting ATP synthase activity, rotational mechanism"/>
    <property type="evidence" value="ECO:0007669"/>
    <property type="project" value="InterPro"/>
</dbReference>
<dbReference type="PANTHER" id="PTHR48082">
    <property type="entry name" value="ATP SYNTHASE SUBUNIT ALPHA, MITOCHONDRIAL"/>
    <property type="match status" value="1"/>
</dbReference>
<protein>
    <submittedName>
        <fullName evidence="1">Uncharacterized protein</fullName>
    </submittedName>
</protein>
<comment type="caution">
    <text evidence="1">The sequence shown here is derived from an EMBL/GenBank/DDBJ whole genome shotgun (WGS) entry which is preliminary data.</text>
</comment>
<gene>
    <name evidence="1" type="ORF">KP509_37G059600</name>
</gene>
<dbReference type="GO" id="GO:0005524">
    <property type="term" value="F:ATP binding"/>
    <property type="evidence" value="ECO:0007669"/>
    <property type="project" value="TreeGrafter"/>
</dbReference>
<dbReference type="Gene3D" id="3.40.50.12240">
    <property type="match status" value="1"/>
</dbReference>
<sequence length="52" mass="6174">MTTFPNKPKLTDRCLLLLRRPPGQEAYPGDVFYLHWRLSERAAEQIFESFFS</sequence>
<dbReference type="OrthoDB" id="9805536at2759"/>
<dbReference type="InterPro" id="IPR005294">
    <property type="entry name" value="ATP_synth_F1_asu"/>
</dbReference>
<organism evidence="1 2">
    <name type="scientific">Ceratopteris richardii</name>
    <name type="common">Triangle waterfern</name>
    <dbReference type="NCBI Taxonomy" id="49495"/>
    <lineage>
        <taxon>Eukaryota</taxon>
        <taxon>Viridiplantae</taxon>
        <taxon>Streptophyta</taxon>
        <taxon>Embryophyta</taxon>
        <taxon>Tracheophyta</taxon>
        <taxon>Polypodiopsida</taxon>
        <taxon>Polypodiidae</taxon>
        <taxon>Polypodiales</taxon>
        <taxon>Pteridineae</taxon>
        <taxon>Pteridaceae</taxon>
        <taxon>Parkerioideae</taxon>
        <taxon>Ceratopteris</taxon>
    </lineage>
</organism>